<feature type="region of interest" description="Disordered" evidence="1">
    <location>
        <begin position="1"/>
        <end position="20"/>
    </location>
</feature>
<name>A0ABV5R6W3_9ACTN</name>
<proteinExistence type="predicted"/>
<comment type="caution">
    <text evidence="2">The sequence shown here is derived from an EMBL/GenBank/DDBJ whole genome shotgun (WGS) entry which is preliminary data.</text>
</comment>
<protein>
    <submittedName>
        <fullName evidence="2">Uncharacterized protein</fullName>
    </submittedName>
</protein>
<sequence length="240" mass="26924">MDDDEEEYARQVEPPVPAGLGALTGAQQTLAEFLRVDQELLSVVAQTRAAATEPRADRKRLASFIAELPVAEKDALLLNAAMGSEPRPGAELLARYREATRDNQDIAPEARRSAAHLLDAAHAQRTGRLERVRAAREADERRRVEAAEAARADRLDHLTRNAEQTWGRVEDLIAQKKPTGYDRASELLDDLRAAHARTGDITTFEERARRLREAHRGKPALMRRFDEIGIPHPRERPARK</sequence>
<evidence type="ECO:0000313" key="2">
    <source>
        <dbReference type="EMBL" id="MFB9573588.1"/>
    </source>
</evidence>
<dbReference type="Proteomes" id="UP001589710">
    <property type="component" value="Unassembled WGS sequence"/>
</dbReference>
<evidence type="ECO:0000256" key="1">
    <source>
        <dbReference type="SAM" id="MobiDB-lite"/>
    </source>
</evidence>
<keyword evidence="3" id="KW-1185">Reference proteome</keyword>
<evidence type="ECO:0000313" key="3">
    <source>
        <dbReference type="Proteomes" id="UP001589710"/>
    </source>
</evidence>
<reference evidence="2 3" key="1">
    <citation type="submission" date="2024-09" db="EMBL/GenBank/DDBJ databases">
        <authorList>
            <person name="Sun Q."/>
            <person name="Mori K."/>
        </authorList>
    </citation>
    <scope>NUCLEOTIDE SEQUENCE [LARGE SCALE GENOMIC DNA]</scope>
    <source>
        <strain evidence="2 3">JCM 3331</strain>
    </source>
</reference>
<gene>
    <name evidence="2" type="ORF">ACFFTL_14980</name>
</gene>
<organism evidence="2 3">
    <name type="scientific">Streptomyces yanii</name>
    <dbReference type="NCBI Taxonomy" id="78510"/>
    <lineage>
        <taxon>Bacteria</taxon>
        <taxon>Bacillati</taxon>
        <taxon>Actinomycetota</taxon>
        <taxon>Actinomycetes</taxon>
        <taxon>Kitasatosporales</taxon>
        <taxon>Streptomycetaceae</taxon>
        <taxon>Streptomyces</taxon>
    </lineage>
</organism>
<dbReference type="EMBL" id="JBHMCG010000062">
    <property type="protein sequence ID" value="MFB9573588.1"/>
    <property type="molecule type" value="Genomic_DNA"/>
</dbReference>
<dbReference type="RefSeq" id="WP_345511135.1">
    <property type="nucleotide sequence ID" value="NZ_BAAAXD010000011.1"/>
</dbReference>
<accession>A0ABV5R6W3</accession>